<keyword evidence="3" id="KW-1185">Reference proteome</keyword>
<dbReference type="Pfam" id="PF00535">
    <property type="entry name" value="Glycos_transf_2"/>
    <property type="match status" value="1"/>
</dbReference>
<dbReference type="InterPro" id="IPR029044">
    <property type="entry name" value="Nucleotide-diphossugar_trans"/>
</dbReference>
<dbReference type="PANTHER" id="PTHR43685:SF2">
    <property type="entry name" value="GLYCOSYLTRANSFERASE 2-LIKE DOMAIN-CONTAINING PROTEIN"/>
    <property type="match status" value="1"/>
</dbReference>
<name>A0ABW2SIN5_9ACTO</name>
<protein>
    <submittedName>
        <fullName evidence="2">Glycosyltransferase family 2 protein</fullName>
    </submittedName>
</protein>
<comment type="caution">
    <text evidence="2">The sequence shown here is derived from an EMBL/GenBank/DDBJ whole genome shotgun (WGS) entry which is preliminary data.</text>
</comment>
<dbReference type="EMBL" id="JBHTEF010000001">
    <property type="protein sequence ID" value="MFC7579985.1"/>
    <property type="molecule type" value="Genomic_DNA"/>
</dbReference>
<feature type="domain" description="Glycosyltransferase 2-like" evidence="1">
    <location>
        <begin position="6"/>
        <end position="114"/>
    </location>
</feature>
<evidence type="ECO:0000259" key="1">
    <source>
        <dbReference type="Pfam" id="PF00535"/>
    </source>
</evidence>
<dbReference type="RefSeq" id="WP_380971605.1">
    <property type="nucleotide sequence ID" value="NZ_JBHTEF010000001.1"/>
</dbReference>
<dbReference type="SUPFAM" id="SSF53448">
    <property type="entry name" value="Nucleotide-diphospho-sugar transferases"/>
    <property type="match status" value="1"/>
</dbReference>
<evidence type="ECO:0000313" key="2">
    <source>
        <dbReference type="EMBL" id="MFC7579985.1"/>
    </source>
</evidence>
<dbReference type="Gene3D" id="3.90.550.10">
    <property type="entry name" value="Spore Coat Polysaccharide Biosynthesis Protein SpsA, Chain A"/>
    <property type="match status" value="1"/>
</dbReference>
<sequence>MPRLGVLVTAFDQGGMIREAVDSVQAQTLLPDRVLVVDDGSADPGSVRVLDALAARSGVIVVHQPNSGVSAARNRGLAECADCRYVTVLDGDDRLAPEFLERTVASLDADPDVLGASSWMRMFGTAHALVAPPGGDATAFLARNACPATVTLRRDAWAATPGYDEQMRSGFEDWDFFLTLLADGGRIEIVPEPLIEYRTAPASSNVTSMGRRSELFGRLVDRHSRLYRDHAREALVALDALSSAHLREWELAALDAPGLALDRASFGDGGMAAVVRVATARARR</sequence>
<dbReference type="CDD" id="cd00761">
    <property type="entry name" value="Glyco_tranf_GTA_type"/>
    <property type="match status" value="1"/>
</dbReference>
<dbReference type="InterPro" id="IPR001173">
    <property type="entry name" value="Glyco_trans_2-like"/>
</dbReference>
<accession>A0ABW2SIN5</accession>
<organism evidence="2 3">
    <name type="scientific">Schaalia naturae</name>
    <dbReference type="NCBI Taxonomy" id="635203"/>
    <lineage>
        <taxon>Bacteria</taxon>
        <taxon>Bacillati</taxon>
        <taxon>Actinomycetota</taxon>
        <taxon>Actinomycetes</taxon>
        <taxon>Actinomycetales</taxon>
        <taxon>Actinomycetaceae</taxon>
        <taxon>Schaalia</taxon>
    </lineage>
</organism>
<dbReference type="PANTHER" id="PTHR43685">
    <property type="entry name" value="GLYCOSYLTRANSFERASE"/>
    <property type="match status" value="1"/>
</dbReference>
<reference evidence="3" key="1">
    <citation type="journal article" date="2019" name="Int. J. Syst. Evol. Microbiol.">
        <title>The Global Catalogue of Microorganisms (GCM) 10K type strain sequencing project: providing services to taxonomists for standard genome sequencing and annotation.</title>
        <authorList>
            <consortium name="The Broad Institute Genomics Platform"/>
            <consortium name="The Broad Institute Genome Sequencing Center for Infectious Disease"/>
            <person name="Wu L."/>
            <person name="Ma J."/>
        </authorList>
    </citation>
    <scope>NUCLEOTIDE SEQUENCE [LARGE SCALE GENOMIC DNA]</scope>
    <source>
        <strain evidence="3">CCUG 56698</strain>
    </source>
</reference>
<gene>
    <name evidence="2" type="ORF">ACFQWG_01925</name>
</gene>
<proteinExistence type="predicted"/>
<dbReference type="Proteomes" id="UP001596527">
    <property type="component" value="Unassembled WGS sequence"/>
</dbReference>
<dbReference type="InterPro" id="IPR050834">
    <property type="entry name" value="Glycosyltransf_2"/>
</dbReference>
<evidence type="ECO:0000313" key="3">
    <source>
        <dbReference type="Proteomes" id="UP001596527"/>
    </source>
</evidence>